<accession>A0ABT1EEF4</accession>
<dbReference type="Pfam" id="PF01636">
    <property type="entry name" value="APH"/>
    <property type="match status" value="1"/>
</dbReference>
<evidence type="ECO:0000313" key="3">
    <source>
        <dbReference type="Proteomes" id="UP001523565"/>
    </source>
</evidence>
<organism evidence="2 3">
    <name type="scientific">Ohessyouella blattaphilus</name>
    <dbReference type="NCBI Taxonomy" id="2949333"/>
    <lineage>
        <taxon>Bacteria</taxon>
        <taxon>Bacillati</taxon>
        <taxon>Bacillota</taxon>
        <taxon>Clostridia</taxon>
        <taxon>Lachnospirales</taxon>
        <taxon>Lachnospiraceae</taxon>
        <taxon>Ohessyouella</taxon>
    </lineage>
</organism>
<gene>
    <name evidence="2" type="ORF">NK118_02385</name>
</gene>
<dbReference type="Proteomes" id="UP001523565">
    <property type="component" value="Unassembled WGS sequence"/>
</dbReference>
<dbReference type="InterPro" id="IPR050249">
    <property type="entry name" value="Pseudomonas-type_ThrB"/>
</dbReference>
<keyword evidence="3" id="KW-1185">Reference proteome</keyword>
<dbReference type="SUPFAM" id="SSF56112">
    <property type="entry name" value="Protein kinase-like (PK-like)"/>
    <property type="match status" value="1"/>
</dbReference>
<dbReference type="PANTHER" id="PTHR21064:SF5">
    <property type="entry name" value="SLR1880 PROTEIN"/>
    <property type="match status" value="1"/>
</dbReference>
<dbReference type="PANTHER" id="PTHR21064">
    <property type="entry name" value="AMINOGLYCOSIDE PHOSPHOTRANSFERASE DOMAIN-CONTAINING PROTEIN-RELATED"/>
    <property type="match status" value="1"/>
</dbReference>
<dbReference type="InterPro" id="IPR011009">
    <property type="entry name" value="Kinase-like_dom_sf"/>
</dbReference>
<proteinExistence type="predicted"/>
<reference evidence="2 3" key="1">
    <citation type="journal article" date="2022" name="Genome Biol. Evol.">
        <title>Host diet, physiology and behaviors set the stage for Lachnospiraceae cladogenesis.</title>
        <authorList>
            <person name="Vera-Ponce De Leon A."/>
            <person name="Schneider M."/>
            <person name="Jahnes B.C."/>
            <person name="Sadowski V."/>
            <person name="Camuy-Velez L.A."/>
            <person name="Duan J."/>
            <person name="Sabree Z.L."/>
        </authorList>
    </citation>
    <scope>NUCLEOTIDE SEQUENCE [LARGE SCALE GENOMIC DNA]</scope>
    <source>
        <strain evidence="2 3">PAL227</strain>
    </source>
</reference>
<sequence>MGEVLSSFDFIGEVTAVRPYGSGHINDTFLVTFEIGKMGRLQVILQRLNSDIFLKPVEVIKNIEGVTSYMNKIIRERGGDPFRETLNLIPTKEGEVYYVDSLGYYWRAYIFITDATSFDAVESEEDFYQSGYAFGRFQNVLAGYSAETLAETIVGFHDTELRLQHFKDALAADIKNRAQEVSTECEFILSREALAKELKGYQTQGEIPLRVTHNDTKLNNIMIDNRTGKGICVIDLDTVMPGLAVNDFGDSIRFGANTGAEDERDLSKVSCDLELFKVYAKGYLEGANGGLTARECELLPLGARTMTFECGMRFLTDYLNGDTYFKTQRSGQNLDRARTQFKLLQDMEDKSSEMEKIISELKG</sequence>
<protein>
    <submittedName>
        <fullName evidence="2">Aminoglycoside phosphotransferase family protein</fullName>
    </submittedName>
</protein>
<evidence type="ECO:0000259" key="1">
    <source>
        <dbReference type="Pfam" id="PF01636"/>
    </source>
</evidence>
<feature type="domain" description="Aminoglycoside phosphotransferase" evidence="1">
    <location>
        <begin position="145"/>
        <end position="261"/>
    </location>
</feature>
<dbReference type="InterPro" id="IPR002575">
    <property type="entry name" value="Aminoglycoside_PTrfase"/>
</dbReference>
<comment type="caution">
    <text evidence="2">The sequence shown here is derived from an EMBL/GenBank/DDBJ whole genome shotgun (WGS) entry which is preliminary data.</text>
</comment>
<evidence type="ECO:0000313" key="2">
    <source>
        <dbReference type="EMBL" id="MCP1109091.1"/>
    </source>
</evidence>
<dbReference type="Gene3D" id="3.90.1200.10">
    <property type="match status" value="1"/>
</dbReference>
<dbReference type="EMBL" id="JAMZFV010000002">
    <property type="protein sequence ID" value="MCP1109091.1"/>
    <property type="molecule type" value="Genomic_DNA"/>
</dbReference>
<name>A0ABT1EEF4_9FIRM</name>